<gene>
    <name evidence="2" type="ORF">M8H41_00045</name>
</gene>
<proteinExistence type="predicted"/>
<name>A0ABT8QIV9_9FIRM</name>
<keyword evidence="1" id="KW-1133">Transmembrane helix</keyword>
<keyword evidence="1" id="KW-0472">Membrane</keyword>
<organism evidence="2 3">
    <name type="scientific">Desulfosporosinus nitroreducens</name>
    <dbReference type="NCBI Taxonomy" id="2018668"/>
    <lineage>
        <taxon>Bacteria</taxon>
        <taxon>Bacillati</taxon>
        <taxon>Bacillota</taxon>
        <taxon>Clostridia</taxon>
        <taxon>Eubacteriales</taxon>
        <taxon>Desulfitobacteriaceae</taxon>
        <taxon>Desulfosporosinus</taxon>
    </lineage>
</organism>
<dbReference type="EMBL" id="JAMJEV010000001">
    <property type="protein sequence ID" value="MDO0821256.1"/>
    <property type="molecule type" value="Genomic_DNA"/>
</dbReference>
<keyword evidence="3" id="KW-1185">Reference proteome</keyword>
<comment type="caution">
    <text evidence="2">The sequence shown here is derived from an EMBL/GenBank/DDBJ whole genome shotgun (WGS) entry which is preliminary data.</text>
</comment>
<protein>
    <submittedName>
        <fullName evidence="2">Uncharacterized protein</fullName>
    </submittedName>
</protein>
<evidence type="ECO:0000313" key="2">
    <source>
        <dbReference type="EMBL" id="MDO0821256.1"/>
    </source>
</evidence>
<dbReference type="RefSeq" id="WP_301997343.1">
    <property type="nucleotide sequence ID" value="NZ_JAMJEV010000001.1"/>
</dbReference>
<keyword evidence="1" id="KW-0812">Transmembrane</keyword>
<sequence>MLDTTQATLGVLLIPLAMPAAIIIFAVWHVRKLNRIDRTVRDILEKLNKDERII</sequence>
<dbReference type="Proteomes" id="UP001176021">
    <property type="component" value="Unassembled WGS sequence"/>
</dbReference>
<accession>A0ABT8QIV9</accession>
<evidence type="ECO:0000313" key="3">
    <source>
        <dbReference type="Proteomes" id="UP001176021"/>
    </source>
</evidence>
<evidence type="ECO:0000256" key="1">
    <source>
        <dbReference type="SAM" id="Phobius"/>
    </source>
</evidence>
<feature type="transmembrane region" description="Helical" evidence="1">
    <location>
        <begin position="6"/>
        <end position="28"/>
    </location>
</feature>
<reference evidence="2" key="1">
    <citation type="submission" date="2022-05" db="EMBL/GenBank/DDBJ databases">
        <title>Expanded diversity of anoxic marine methylotrophy in a Black Sea sulfate reducing microorganism.</title>
        <authorList>
            <person name="Fischer P.Q."/>
            <person name="Stams A.J.M."/>
            <person name="Villanueva L."/>
            <person name="Sousa D.Z."/>
        </authorList>
    </citation>
    <scope>NUCLEOTIDE SEQUENCE</scope>
    <source>
        <strain evidence="2">P130</strain>
    </source>
</reference>